<keyword evidence="2" id="KW-0812">Transmembrane</keyword>
<name>A0ABY2FI55_9ACTN</name>
<protein>
    <submittedName>
        <fullName evidence="4">Uncharacterized protein</fullName>
    </submittedName>
</protein>
<keyword evidence="2" id="KW-0472">Membrane</keyword>
<organism evidence="4 5">
    <name type="scientific">Kribbella pratensis</name>
    <dbReference type="NCBI Taxonomy" id="2512112"/>
    <lineage>
        <taxon>Bacteria</taxon>
        <taxon>Bacillati</taxon>
        <taxon>Actinomycetota</taxon>
        <taxon>Actinomycetes</taxon>
        <taxon>Propionibacteriales</taxon>
        <taxon>Kribbellaceae</taxon>
        <taxon>Kribbella</taxon>
    </lineage>
</organism>
<feature type="compositionally biased region" description="Polar residues" evidence="1">
    <location>
        <begin position="55"/>
        <end position="64"/>
    </location>
</feature>
<dbReference type="Proteomes" id="UP000295060">
    <property type="component" value="Unassembled WGS sequence"/>
</dbReference>
<feature type="chain" id="PRO_5047035912" evidence="3">
    <location>
        <begin position="41"/>
        <end position="131"/>
    </location>
</feature>
<feature type="transmembrane region" description="Helical" evidence="2">
    <location>
        <begin position="81"/>
        <end position="103"/>
    </location>
</feature>
<keyword evidence="5" id="KW-1185">Reference proteome</keyword>
<evidence type="ECO:0000313" key="5">
    <source>
        <dbReference type="Proteomes" id="UP000295060"/>
    </source>
</evidence>
<keyword evidence="2" id="KW-1133">Transmembrane helix</keyword>
<feature type="region of interest" description="Disordered" evidence="1">
    <location>
        <begin position="49"/>
        <end position="76"/>
    </location>
</feature>
<evidence type="ECO:0000256" key="1">
    <source>
        <dbReference type="SAM" id="MobiDB-lite"/>
    </source>
</evidence>
<evidence type="ECO:0000256" key="3">
    <source>
        <dbReference type="SAM" id="SignalP"/>
    </source>
</evidence>
<dbReference type="EMBL" id="SODU01000001">
    <property type="protein sequence ID" value="TDW92796.1"/>
    <property type="molecule type" value="Genomic_DNA"/>
</dbReference>
<evidence type="ECO:0000313" key="4">
    <source>
        <dbReference type="EMBL" id="TDW92796.1"/>
    </source>
</evidence>
<sequence>MMGWGSGHREWMISAAWRLLAGTAVLGLAFVASAPAVAHAQDTTVQVAVAPTPSPTLGSTNSSRPQPPGASDSSPSDYDGAIWVVVAVVVVVALVGGGTLYLMRTRRIDLTQRTTPDEERDAEAERRDHQQ</sequence>
<keyword evidence="3" id="KW-0732">Signal</keyword>
<comment type="caution">
    <text evidence="4">The sequence shown here is derived from an EMBL/GenBank/DDBJ whole genome shotgun (WGS) entry which is preliminary data.</text>
</comment>
<reference evidence="4 5" key="1">
    <citation type="submission" date="2019-03" db="EMBL/GenBank/DDBJ databases">
        <title>Genomic Encyclopedia of Type Strains, Phase III (KMG-III): the genomes of soil and plant-associated and newly described type strains.</title>
        <authorList>
            <person name="Whitman W."/>
        </authorList>
    </citation>
    <scope>NUCLEOTIDE SEQUENCE [LARGE SCALE GENOMIC DNA]</scope>
    <source>
        <strain evidence="4 5">VKMAc-2574</strain>
    </source>
</reference>
<gene>
    <name evidence="4" type="ORF">EV137_0056</name>
</gene>
<accession>A0ABY2FI55</accession>
<evidence type="ECO:0000256" key="2">
    <source>
        <dbReference type="SAM" id="Phobius"/>
    </source>
</evidence>
<feature type="signal peptide" evidence="3">
    <location>
        <begin position="1"/>
        <end position="40"/>
    </location>
</feature>
<proteinExistence type="predicted"/>